<evidence type="ECO:0000313" key="1">
    <source>
        <dbReference type="EMBL" id="KAH6936045.1"/>
    </source>
</evidence>
<accession>A0ACB7SN46</accession>
<dbReference type="Proteomes" id="UP000821845">
    <property type="component" value="Chromosome 3"/>
</dbReference>
<name>A0ACB7SN46_HYAAI</name>
<dbReference type="EMBL" id="CM023483">
    <property type="protein sequence ID" value="KAH6936045.1"/>
    <property type="molecule type" value="Genomic_DNA"/>
</dbReference>
<gene>
    <name evidence="1" type="ORF">HPB50_012845</name>
</gene>
<keyword evidence="2" id="KW-1185">Reference proteome</keyword>
<evidence type="ECO:0000313" key="2">
    <source>
        <dbReference type="Proteomes" id="UP000821845"/>
    </source>
</evidence>
<protein>
    <submittedName>
        <fullName evidence="1">Uncharacterized protein</fullName>
    </submittedName>
</protein>
<proteinExistence type="predicted"/>
<reference evidence="1" key="1">
    <citation type="submission" date="2020-05" db="EMBL/GenBank/DDBJ databases">
        <title>Large-scale comparative analyses of tick genomes elucidate their genetic diversity and vector capacities.</title>
        <authorList>
            <person name="Jia N."/>
            <person name="Wang J."/>
            <person name="Shi W."/>
            <person name="Du L."/>
            <person name="Sun Y."/>
            <person name="Zhan W."/>
            <person name="Jiang J."/>
            <person name="Wang Q."/>
            <person name="Zhang B."/>
            <person name="Ji P."/>
            <person name="Sakyi L.B."/>
            <person name="Cui X."/>
            <person name="Yuan T."/>
            <person name="Jiang B."/>
            <person name="Yang W."/>
            <person name="Lam T.T.-Y."/>
            <person name="Chang Q."/>
            <person name="Ding S."/>
            <person name="Wang X."/>
            <person name="Zhu J."/>
            <person name="Ruan X."/>
            <person name="Zhao L."/>
            <person name="Wei J."/>
            <person name="Que T."/>
            <person name="Du C."/>
            <person name="Cheng J."/>
            <person name="Dai P."/>
            <person name="Han X."/>
            <person name="Huang E."/>
            <person name="Gao Y."/>
            <person name="Liu J."/>
            <person name="Shao H."/>
            <person name="Ye R."/>
            <person name="Li L."/>
            <person name="Wei W."/>
            <person name="Wang X."/>
            <person name="Wang C."/>
            <person name="Yang T."/>
            <person name="Huo Q."/>
            <person name="Li W."/>
            <person name="Guo W."/>
            <person name="Chen H."/>
            <person name="Zhou L."/>
            <person name="Ni X."/>
            <person name="Tian J."/>
            <person name="Zhou Y."/>
            <person name="Sheng Y."/>
            <person name="Liu T."/>
            <person name="Pan Y."/>
            <person name="Xia L."/>
            <person name="Li J."/>
            <person name="Zhao F."/>
            <person name="Cao W."/>
        </authorList>
    </citation>
    <scope>NUCLEOTIDE SEQUENCE</scope>
    <source>
        <strain evidence="1">Hyas-2018</strain>
    </source>
</reference>
<organism evidence="1 2">
    <name type="scientific">Hyalomma asiaticum</name>
    <name type="common">Tick</name>
    <dbReference type="NCBI Taxonomy" id="266040"/>
    <lineage>
        <taxon>Eukaryota</taxon>
        <taxon>Metazoa</taxon>
        <taxon>Ecdysozoa</taxon>
        <taxon>Arthropoda</taxon>
        <taxon>Chelicerata</taxon>
        <taxon>Arachnida</taxon>
        <taxon>Acari</taxon>
        <taxon>Parasitiformes</taxon>
        <taxon>Ixodida</taxon>
        <taxon>Ixodoidea</taxon>
        <taxon>Ixodidae</taxon>
        <taxon>Hyalomminae</taxon>
        <taxon>Hyalomma</taxon>
    </lineage>
</organism>
<comment type="caution">
    <text evidence="1">The sequence shown here is derived from an EMBL/GenBank/DDBJ whole genome shotgun (WGS) entry which is preliminary data.</text>
</comment>
<sequence length="345" mass="39052">METRTPSSSRGSTQLAPLPDTTPCRPPGKPATDCVTPASKDSWKVSIQYKFGYLRRTLGTVPAVLAAKEAYGKRKHEDRAVTAQTKRQRRVVTISVFKIPHDEHDEAVLKGHMDFMEKEMSRRSPDVNKLKESMKQTRSSRRTWIIDKKPTTAQILEKYPALSNAEMLHEEFTALTGVDMEKKLLEFLNNYGHKCLDLLKRGGHSAKEVAKKLEEELQQPDENVRKYQFAVGLIERVPLLVKEKPKFLSGPDIYPTLRFEGTSIQEAEYITVTFEAFSIDVVDVIAGISALMELYWVLDIRYSESNKHTLALLEHFCDLPSAPKSTLLLRTISSIQGGRTSMAQK</sequence>